<dbReference type="EMBL" id="CDMY01000566">
    <property type="protein sequence ID" value="CEM23366.1"/>
    <property type="molecule type" value="Genomic_DNA"/>
</dbReference>
<protein>
    <submittedName>
        <fullName evidence="1">Uncharacterized protein</fullName>
    </submittedName>
</protein>
<reference evidence="1 2" key="1">
    <citation type="submission" date="2014-11" db="EMBL/GenBank/DDBJ databases">
        <authorList>
            <person name="Zhu J."/>
            <person name="Qi W."/>
            <person name="Song R."/>
        </authorList>
    </citation>
    <scope>NUCLEOTIDE SEQUENCE [LARGE SCALE GENOMIC DNA]</scope>
</reference>
<evidence type="ECO:0000313" key="1">
    <source>
        <dbReference type="EMBL" id="CEM23366.1"/>
    </source>
</evidence>
<dbReference type="InParanoid" id="A0A0G4G4N1"/>
<organism evidence="1 2">
    <name type="scientific">Vitrella brassicaformis (strain CCMP3155)</name>
    <dbReference type="NCBI Taxonomy" id="1169540"/>
    <lineage>
        <taxon>Eukaryota</taxon>
        <taxon>Sar</taxon>
        <taxon>Alveolata</taxon>
        <taxon>Colpodellida</taxon>
        <taxon>Vitrellaceae</taxon>
        <taxon>Vitrella</taxon>
    </lineage>
</organism>
<name>A0A0G4G4N1_VITBC</name>
<dbReference type="VEuPathDB" id="CryptoDB:Vbra_21934"/>
<gene>
    <name evidence="1" type="ORF">Vbra_21934</name>
</gene>
<evidence type="ECO:0000313" key="2">
    <source>
        <dbReference type="Proteomes" id="UP000041254"/>
    </source>
</evidence>
<proteinExistence type="predicted"/>
<dbReference type="Proteomes" id="UP000041254">
    <property type="component" value="Unassembled WGS sequence"/>
</dbReference>
<sequence>MVAGFLLNGGSHFPRVVSSLPEAFTLLETHNNIQEVVEVVSSRRLAEGKPMPSYATQLIYDITLAAMHGPHIRPLVSVDESFVEEELGEACWD</sequence>
<dbReference type="AlphaFoldDB" id="A0A0G4G4N1"/>
<keyword evidence="2" id="KW-1185">Reference proteome</keyword>
<accession>A0A0G4G4N1</accession>